<proteinExistence type="predicted"/>
<name>A0AA40EVK1_9PEZI</name>
<feature type="compositionally biased region" description="Basic and acidic residues" evidence="1">
    <location>
        <begin position="256"/>
        <end position="269"/>
    </location>
</feature>
<evidence type="ECO:0000313" key="3">
    <source>
        <dbReference type="Proteomes" id="UP001172155"/>
    </source>
</evidence>
<feature type="compositionally biased region" description="Polar residues" evidence="1">
    <location>
        <begin position="240"/>
        <end position="251"/>
    </location>
</feature>
<feature type="compositionally biased region" description="Polar residues" evidence="1">
    <location>
        <begin position="63"/>
        <end position="74"/>
    </location>
</feature>
<keyword evidence="3" id="KW-1185">Reference proteome</keyword>
<feature type="region of interest" description="Disordered" evidence="1">
    <location>
        <begin position="107"/>
        <end position="137"/>
    </location>
</feature>
<dbReference type="EMBL" id="JAUKUD010000004">
    <property type="protein sequence ID" value="KAK0746363.1"/>
    <property type="molecule type" value="Genomic_DNA"/>
</dbReference>
<feature type="region of interest" description="Disordered" evidence="1">
    <location>
        <begin position="1"/>
        <end position="81"/>
    </location>
</feature>
<feature type="compositionally biased region" description="Low complexity" evidence="1">
    <location>
        <begin position="16"/>
        <end position="25"/>
    </location>
</feature>
<accession>A0AA40EVK1</accession>
<dbReference type="AlphaFoldDB" id="A0AA40EVK1"/>
<feature type="compositionally biased region" description="Basic and acidic residues" evidence="1">
    <location>
        <begin position="187"/>
        <end position="198"/>
    </location>
</feature>
<feature type="compositionally biased region" description="Low complexity" evidence="1">
    <location>
        <begin position="324"/>
        <end position="351"/>
    </location>
</feature>
<dbReference type="Proteomes" id="UP001172155">
    <property type="component" value="Unassembled WGS sequence"/>
</dbReference>
<feature type="compositionally biased region" description="Basic residues" evidence="1">
    <location>
        <begin position="229"/>
        <end position="238"/>
    </location>
</feature>
<evidence type="ECO:0000256" key="1">
    <source>
        <dbReference type="SAM" id="MobiDB-lite"/>
    </source>
</evidence>
<protein>
    <submittedName>
        <fullName evidence="2">Uncharacterized protein</fullName>
    </submittedName>
</protein>
<evidence type="ECO:0000313" key="2">
    <source>
        <dbReference type="EMBL" id="KAK0746363.1"/>
    </source>
</evidence>
<comment type="caution">
    <text evidence="2">The sequence shown here is derived from an EMBL/GenBank/DDBJ whole genome shotgun (WGS) entry which is preliminary data.</text>
</comment>
<feature type="compositionally biased region" description="Basic residues" evidence="1">
    <location>
        <begin position="1"/>
        <end position="11"/>
    </location>
</feature>
<feature type="compositionally biased region" description="Polar residues" evidence="1">
    <location>
        <begin position="121"/>
        <end position="133"/>
    </location>
</feature>
<gene>
    <name evidence="2" type="ORF">B0T18DRAFT_150407</name>
</gene>
<feature type="compositionally biased region" description="Polar residues" evidence="1">
    <location>
        <begin position="280"/>
        <end position="296"/>
    </location>
</feature>
<reference evidence="2" key="1">
    <citation type="submission" date="2023-06" db="EMBL/GenBank/DDBJ databases">
        <title>Genome-scale phylogeny and comparative genomics of the fungal order Sordariales.</title>
        <authorList>
            <consortium name="Lawrence Berkeley National Laboratory"/>
            <person name="Hensen N."/>
            <person name="Bonometti L."/>
            <person name="Westerberg I."/>
            <person name="Brannstrom I.O."/>
            <person name="Guillou S."/>
            <person name="Cros-Aarteil S."/>
            <person name="Calhoun S."/>
            <person name="Haridas S."/>
            <person name="Kuo A."/>
            <person name="Mondo S."/>
            <person name="Pangilinan J."/>
            <person name="Riley R."/>
            <person name="LaButti K."/>
            <person name="Andreopoulos B."/>
            <person name="Lipzen A."/>
            <person name="Chen C."/>
            <person name="Yanf M."/>
            <person name="Daum C."/>
            <person name="Ng V."/>
            <person name="Clum A."/>
            <person name="Steindorff A."/>
            <person name="Ohm R."/>
            <person name="Martin F."/>
            <person name="Silar P."/>
            <person name="Natvig D."/>
            <person name="Lalanne C."/>
            <person name="Gautier V."/>
            <person name="Ament-velasquez S.L."/>
            <person name="Kruys A."/>
            <person name="Hutchinson M.I."/>
            <person name="Powell A.J."/>
            <person name="Barry K."/>
            <person name="Miller A.N."/>
            <person name="Grigoriev I.V."/>
            <person name="Debuchy R."/>
            <person name="Gladieux P."/>
            <person name="Thoren M.H."/>
            <person name="Johannesson H."/>
        </authorList>
    </citation>
    <scope>NUCLEOTIDE SEQUENCE</scope>
    <source>
        <strain evidence="2">SMH3187-1</strain>
    </source>
</reference>
<feature type="region of interest" description="Disordered" evidence="1">
    <location>
        <begin position="150"/>
        <end position="362"/>
    </location>
</feature>
<feature type="compositionally biased region" description="Basic and acidic residues" evidence="1">
    <location>
        <begin position="352"/>
        <end position="362"/>
    </location>
</feature>
<sequence length="465" mass="50310">MQILKLSRRNKMSTDSQSSVPGPRSSSREPLTATPDPVKGAWPMASSSSDRSKSVTSEADSVFSASSRPTNETTPELLDIESKASAVQHWATAQSPRTVAGDELASRLSAAAAGQQKHTRTSATPADGSSNAVPPSDTALLAITSAIPAKAVSPSATTNPSPKIPVANPTANPKEEIPRKPIIKLRRFLDPELRDRPVKKYTSKKVSRKDDSDPYNYPEGSGSETTKKKEQRRAKKLKPTPSSASPATVDNYSGDEPNKKQKLIKDQQRRAKKLKPAPSPTTYAFPSTADNASDSEYTPKPKKRKSPLPEKEQPATKKPKTKVSLPSPGSSSSSSSSTEKSTTPASSASSADRPKQHYELRAAEILRSPLDYDDCVRDDARPGKAQRIRRVFRRFRREQGEPISTAIGGARNPPDPETDVGGEKWGAPYKRGGDGGILVGWVKNKARRIWGGEVNKNASEYAKKH</sequence>
<feature type="region of interest" description="Disordered" evidence="1">
    <location>
        <begin position="399"/>
        <end position="429"/>
    </location>
</feature>
<organism evidence="2 3">
    <name type="scientific">Schizothecium vesticola</name>
    <dbReference type="NCBI Taxonomy" id="314040"/>
    <lineage>
        <taxon>Eukaryota</taxon>
        <taxon>Fungi</taxon>
        <taxon>Dikarya</taxon>
        <taxon>Ascomycota</taxon>
        <taxon>Pezizomycotina</taxon>
        <taxon>Sordariomycetes</taxon>
        <taxon>Sordariomycetidae</taxon>
        <taxon>Sordariales</taxon>
        <taxon>Schizotheciaceae</taxon>
        <taxon>Schizothecium</taxon>
    </lineage>
</organism>
<feature type="compositionally biased region" description="Low complexity" evidence="1">
    <location>
        <begin position="46"/>
        <end position="57"/>
    </location>
</feature>